<comment type="caution">
    <text evidence="4">The sequence shown here is derived from an EMBL/GenBank/DDBJ whole genome shotgun (WGS) entry which is preliminary data.</text>
</comment>
<proteinExistence type="predicted"/>
<organism evidence="4 5">
    <name type="scientific">Actinomadura livida</name>
    <dbReference type="NCBI Taxonomy" id="79909"/>
    <lineage>
        <taxon>Bacteria</taxon>
        <taxon>Bacillati</taxon>
        <taxon>Actinomycetota</taxon>
        <taxon>Actinomycetes</taxon>
        <taxon>Streptosporangiales</taxon>
        <taxon>Thermomonosporaceae</taxon>
        <taxon>Actinomadura</taxon>
    </lineage>
</organism>
<dbReference type="PROSITE" id="PS50234">
    <property type="entry name" value="VWFA"/>
    <property type="match status" value="1"/>
</dbReference>
<sequence>MSGHDDVPEWAPRNLPESGEPDAPYTFLGASQPGGAPLPSPSSSPGPAGGTPPGGRPFEPFERPGPAARPPGPAHAAAGQGRRRFRPPQRFGGVLLGPLAGAVGLVLLTGLGAYALTSTGDECSGDEALSIGVAAAPEIAPAVIRAARRFNDARHEVAGKCARADVRSADPAAVATLLSGKGVSGITEKPDVWIPDSSLWTSLVAGSGRDGAAPGFTPLGGMASTPIVLAMPSALALQLRNLGAPAQPSWKDLLAAAGTAANAEQEPGGARRSAIPPRLIRLQVPDPDRTATGMGVLVLADALVGGDPRGQALFTGAVRTFREGIVPSVNAEFAVLGQEAGDRYPVALAPEQAVYSYNAKRPGELAAAVYPAEGTVFLDHPVTVLARDPAKLNAGRLLGRELSSVTTREDVRRLGFRSPDGAAQAGFTEKTGLSARPPKALPAPDADRVKRITQRWAQLSLSIRMLSIIDVSGSMDRRIAPGASRLQSTIRTAQNGLSLLPDDSELGQWVFSTRLQGGQDWRELVSVGPLNERLGSATRRQLVLSAFAQIRVKENGGTGLYETTIAAFDHMKRTYKPEYVNSILLWTDGKNQDREGPSLDETLKHIRRAYDSERPVQINMFGLGGGVDVDELRRIARLTNGDAYVAETPGQVQALFLKALSQRVCEPDC</sequence>
<dbReference type="InterPro" id="IPR036465">
    <property type="entry name" value="vWFA_dom_sf"/>
</dbReference>
<gene>
    <name evidence="4" type="ORF">F4557_003911</name>
</gene>
<evidence type="ECO:0000256" key="1">
    <source>
        <dbReference type="SAM" id="MobiDB-lite"/>
    </source>
</evidence>
<dbReference type="Proteomes" id="UP000549343">
    <property type="component" value="Unassembled WGS sequence"/>
</dbReference>
<feature type="transmembrane region" description="Helical" evidence="2">
    <location>
        <begin position="91"/>
        <end position="116"/>
    </location>
</feature>
<dbReference type="InterPro" id="IPR002035">
    <property type="entry name" value="VWF_A"/>
</dbReference>
<keyword evidence="2" id="KW-0472">Membrane</keyword>
<dbReference type="Pfam" id="PF13531">
    <property type="entry name" value="SBP_bac_11"/>
    <property type="match status" value="1"/>
</dbReference>
<reference evidence="4 5" key="1">
    <citation type="submission" date="2020-08" db="EMBL/GenBank/DDBJ databases">
        <title>Sequencing the genomes of 1000 actinobacteria strains.</title>
        <authorList>
            <person name="Klenk H.-P."/>
        </authorList>
    </citation>
    <scope>NUCLEOTIDE SEQUENCE [LARGE SCALE GENOMIC DNA]</scope>
    <source>
        <strain evidence="4 5">DSM 44772</strain>
    </source>
</reference>
<feature type="domain" description="VWFA" evidence="3">
    <location>
        <begin position="464"/>
        <end position="660"/>
    </location>
</feature>
<keyword evidence="2" id="KW-1133">Transmembrane helix</keyword>
<keyword evidence="2" id="KW-0812">Transmembrane</keyword>
<name>A0A7W7MY69_9ACTN</name>
<feature type="region of interest" description="Disordered" evidence="1">
    <location>
        <begin position="1"/>
        <end position="86"/>
    </location>
</feature>
<evidence type="ECO:0000313" key="4">
    <source>
        <dbReference type="EMBL" id="MBB4775493.1"/>
    </source>
</evidence>
<dbReference type="SMART" id="SM00327">
    <property type="entry name" value="VWA"/>
    <property type="match status" value="1"/>
</dbReference>
<dbReference type="RefSeq" id="WP_184884778.1">
    <property type="nucleotide sequence ID" value="NZ_BAAAHD010000045.1"/>
</dbReference>
<accession>A0A7W7MY69</accession>
<evidence type="ECO:0000313" key="5">
    <source>
        <dbReference type="Proteomes" id="UP000549343"/>
    </source>
</evidence>
<protein>
    <recommendedName>
        <fullName evidence="3">VWFA domain-containing protein</fullName>
    </recommendedName>
</protein>
<dbReference type="EMBL" id="JACHMV010000001">
    <property type="protein sequence ID" value="MBB4775493.1"/>
    <property type="molecule type" value="Genomic_DNA"/>
</dbReference>
<dbReference type="AlphaFoldDB" id="A0A7W7MY69"/>
<dbReference type="SUPFAM" id="SSF53300">
    <property type="entry name" value="vWA-like"/>
    <property type="match status" value="1"/>
</dbReference>
<dbReference type="Gene3D" id="3.40.50.410">
    <property type="entry name" value="von Willebrand factor, type A domain"/>
    <property type="match status" value="1"/>
</dbReference>
<evidence type="ECO:0000259" key="3">
    <source>
        <dbReference type="PROSITE" id="PS50234"/>
    </source>
</evidence>
<evidence type="ECO:0000256" key="2">
    <source>
        <dbReference type="SAM" id="Phobius"/>
    </source>
</evidence>